<dbReference type="AlphaFoldDB" id="A0A8J5L4E1"/>
<evidence type="ECO:0000256" key="1">
    <source>
        <dbReference type="ARBA" id="ARBA00004127"/>
    </source>
</evidence>
<keyword evidence="5 7" id="KW-1133">Transmembrane helix</keyword>
<dbReference type="Proteomes" id="UP000734854">
    <property type="component" value="Unassembled WGS sequence"/>
</dbReference>
<dbReference type="GO" id="GO:0012505">
    <property type="term" value="C:endomembrane system"/>
    <property type="evidence" value="ECO:0007669"/>
    <property type="project" value="UniProtKB-SubCell"/>
</dbReference>
<feature type="transmembrane region" description="Helical" evidence="7">
    <location>
        <begin position="289"/>
        <end position="308"/>
    </location>
</feature>
<feature type="transmembrane region" description="Helical" evidence="7">
    <location>
        <begin position="202"/>
        <end position="221"/>
    </location>
</feature>
<feature type="transmembrane region" description="Helical" evidence="7">
    <location>
        <begin position="328"/>
        <end position="346"/>
    </location>
</feature>
<keyword evidence="2" id="KW-0813">Transport</keyword>
<dbReference type="EMBL" id="JACMSC010000008">
    <property type="protein sequence ID" value="KAG6511660.1"/>
    <property type="molecule type" value="Genomic_DNA"/>
</dbReference>
<evidence type="ECO:0000256" key="5">
    <source>
        <dbReference type="ARBA" id="ARBA00022989"/>
    </source>
</evidence>
<dbReference type="InterPro" id="IPR005282">
    <property type="entry name" value="LC_transporter"/>
</dbReference>
<keyword evidence="9" id="KW-1185">Reference proteome</keyword>
<evidence type="ECO:0000256" key="7">
    <source>
        <dbReference type="SAM" id="Phobius"/>
    </source>
</evidence>
<reference evidence="8 9" key="1">
    <citation type="submission" date="2020-08" db="EMBL/GenBank/DDBJ databases">
        <title>Plant Genome Project.</title>
        <authorList>
            <person name="Zhang R.-G."/>
        </authorList>
    </citation>
    <scope>NUCLEOTIDE SEQUENCE [LARGE SCALE GENOMIC DNA]</scope>
    <source>
        <tissue evidence="8">Rhizome</tissue>
    </source>
</reference>
<evidence type="ECO:0000256" key="6">
    <source>
        <dbReference type="ARBA" id="ARBA00023136"/>
    </source>
</evidence>
<sequence>MNGESARDSIRILTRIAKGGCIKACTTQNARYLFRFSHVDPDPFSEHRQSLEGISGIRTKRRHYKYPRLLVPFGCRVFPIASGRVGKGAHGVLEFDLLGHHLPDLRVDRLLRMVHQLLPPGHPQFQEEEVRIFPLLAFFYFKIEFLFVSVVGLNFDFLVLNVTKHSSYLIYNAVLFFSPAVQRQYHEKYGSDEMIPVAANDVAFSIHAVALTAFTLFQVLIYDRGNQKVSKACIGISIIVLLSALVCVILAWPKHSWLWLISVFNAIQVTMTAIKYIPQAFMNFQRKSTVGWSIGNILLDLVGGLLNFAQMGIQSIDQNTLVNFYGNIGKTLLSVEVVLFDALFILQHYVFYPVKDENDPTTLEENATSSLLTQEKPEFKNV</sequence>
<dbReference type="GO" id="GO:0005774">
    <property type="term" value="C:vacuolar membrane"/>
    <property type="evidence" value="ECO:0007669"/>
    <property type="project" value="TreeGrafter"/>
</dbReference>
<dbReference type="SMART" id="SM00679">
    <property type="entry name" value="CTNS"/>
    <property type="match status" value="1"/>
</dbReference>
<keyword evidence="4" id="KW-0677">Repeat</keyword>
<dbReference type="InterPro" id="IPR006603">
    <property type="entry name" value="PQ-loop_rpt"/>
</dbReference>
<evidence type="ECO:0000256" key="3">
    <source>
        <dbReference type="ARBA" id="ARBA00022692"/>
    </source>
</evidence>
<comment type="subcellular location">
    <subcellularLocation>
        <location evidence="1">Endomembrane system</location>
        <topology evidence="1">Multi-pass membrane protein</topology>
    </subcellularLocation>
</comment>
<evidence type="ECO:0000256" key="4">
    <source>
        <dbReference type="ARBA" id="ARBA00022737"/>
    </source>
</evidence>
<evidence type="ECO:0000313" key="8">
    <source>
        <dbReference type="EMBL" id="KAG6511660.1"/>
    </source>
</evidence>
<keyword evidence="6 7" id="KW-0472">Membrane</keyword>
<feature type="transmembrane region" description="Helical" evidence="7">
    <location>
        <begin position="132"/>
        <end position="153"/>
    </location>
</feature>
<accession>A0A8J5L4E1</accession>
<feature type="transmembrane region" description="Helical" evidence="7">
    <location>
        <begin position="233"/>
        <end position="252"/>
    </location>
</feature>
<dbReference type="Pfam" id="PF04193">
    <property type="entry name" value="PQ-loop"/>
    <property type="match status" value="1"/>
</dbReference>
<keyword evidence="3 7" id="KW-0812">Transmembrane</keyword>
<dbReference type="GO" id="GO:0015184">
    <property type="term" value="F:L-cystine transmembrane transporter activity"/>
    <property type="evidence" value="ECO:0007669"/>
    <property type="project" value="TreeGrafter"/>
</dbReference>
<name>A0A8J5L4E1_ZINOF</name>
<evidence type="ECO:0008006" key="10">
    <source>
        <dbReference type="Google" id="ProtNLM"/>
    </source>
</evidence>
<organism evidence="8 9">
    <name type="scientific">Zingiber officinale</name>
    <name type="common">Ginger</name>
    <name type="synonym">Amomum zingiber</name>
    <dbReference type="NCBI Taxonomy" id="94328"/>
    <lineage>
        <taxon>Eukaryota</taxon>
        <taxon>Viridiplantae</taxon>
        <taxon>Streptophyta</taxon>
        <taxon>Embryophyta</taxon>
        <taxon>Tracheophyta</taxon>
        <taxon>Spermatophyta</taxon>
        <taxon>Magnoliopsida</taxon>
        <taxon>Liliopsida</taxon>
        <taxon>Zingiberales</taxon>
        <taxon>Zingiberaceae</taxon>
        <taxon>Zingiber</taxon>
    </lineage>
</organism>
<dbReference type="PANTHER" id="PTHR13131:SF5">
    <property type="entry name" value="CYSTINOSIN"/>
    <property type="match status" value="1"/>
</dbReference>
<protein>
    <recommendedName>
        <fullName evidence="10">Cystinosin</fullName>
    </recommendedName>
</protein>
<evidence type="ECO:0000256" key="2">
    <source>
        <dbReference type="ARBA" id="ARBA00022448"/>
    </source>
</evidence>
<feature type="transmembrane region" description="Helical" evidence="7">
    <location>
        <begin position="258"/>
        <end position="277"/>
    </location>
</feature>
<evidence type="ECO:0000313" key="9">
    <source>
        <dbReference type="Proteomes" id="UP000734854"/>
    </source>
</evidence>
<dbReference type="PANTHER" id="PTHR13131">
    <property type="entry name" value="CYSTINOSIN"/>
    <property type="match status" value="1"/>
</dbReference>
<gene>
    <name evidence="8" type="ORF">ZIOFF_029737</name>
</gene>
<proteinExistence type="predicted"/>
<comment type="caution">
    <text evidence="8">The sequence shown here is derived from an EMBL/GenBank/DDBJ whole genome shotgun (WGS) entry which is preliminary data.</text>
</comment>